<keyword evidence="1" id="KW-0732">Signal</keyword>
<reference evidence="2 3" key="1">
    <citation type="submission" date="2018-12" db="EMBL/GenBank/DDBJ databases">
        <title>Complete genome of Litorilituus sediminis.</title>
        <authorList>
            <person name="Liu A."/>
            <person name="Rong J."/>
        </authorList>
    </citation>
    <scope>NUCLEOTIDE SEQUENCE [LARGE SCALE GENOMIC DNA]</scope>
    <source>
        <strain evidence="2 3">JCM 17549</strain>
    </source>
</reference>
<accession>A0A4P6P341</accession>
<evidence type="ECO:0008006" key="4">
    <source>
        <dbReference type="Google" id="ProtNLM"/>
    </source>
</evidence>
<dbReference type="AlphaFoldDB" id="A0A4P6P341"/>
<sequence length="133" mass="14867">MKNVTLLIALLSSFILSACGSTQAVSQHDNMQNNYYTSQFNHTSFTTYNKDSVKKQLSSDHELMMSLLNRPMTQDQAMMLAFAQQRESYQHNGSATGVAIRGDKASDDNQQYHHAYQTLIAQDSNSVIISAPQ</sequence>
<dbReference type="EMBL" id="CP034759">
    <property type="protein sequence ID" value="QBG35148.1"/>
    <property type="molecule type" value="Genomic_DNA"/>
</dbReference>
<feature type="signal peptide" evidence="1">
    <location>
        <begin position="1"/>
        <end position="24"/>
    </location>
</feature>
<feature type="chain" id="PRO_5020218653" description="Lipoprotein" evidence="1">
    <location>
        <begin position="25"/>
        <end position="133"/>
    </location>
</feature>
<keyword evidence="3" id="KW-1185">Reference proteome</keyword>
<proteinExistence type="predicted"/>
<evidence type="ECO:0000256" key="1">
    <source>
        <dbReference type="SAM" id="SignalP"/>
    </source>
</evidence>
<dbReference type="RefSeq" id="WP_130600043.1">
    <property type="nucleotide sequence ID" value="NZ_CP034759.1"/>
</dbReference>
<dbReference type="OrthoDB" id="6227851at2"/>
<gene>
    <name evidence="2" type="ORF">EMK97_05145</name>
</gene>
<evidence type="ECO:0000313" key="3">
    <source>
        <dbReference type="Proteomes" id="UP000290244"/>
    </source>
</evidence>
<dbReference type="Proteomes" id="UP000290244">
    <property type="component" value="Chromosome"/>
</dbReference>
<protein>
    <recommendedName>
        <fullName evidence="4">Lipoprotein</fullName>
    </recommendedName>
</protein>
<name>A0A4P6P341_9GAMM</name>
<evidence type="ECO:0000313" key="2">
    <source>
        <dbReference type="EMBL" id="QBG35148.1"/>
    </source>
</evidence>
<organism evidence="2 3">
    <name type="scientific">Litorilituus sediminis</name>
    <dbReference type="NCBI Taxonomy" id="718192"/>
    <lineage>
        <taxon>Bacteria</taxon>
        <taxon>Pseudomonadati</taxon>
        <taxon>Pseudomonadota</taxon>
        <taxon>Gammaproteobacteria</taxon>
        <taxon>Alteromonadales</taxon>
        <taxon>Colwelliaceae</taxon>
        <taxon>Litorilituus</taxon>
    </lineage>
</organism>
<dbReference type="PROSITE" id="PS51257">
    <property type="entry name" value="PROKAR_LIPOPROTEIN"/>
    <property type="match status" value="1"/>
</dbReference>
<dbReference type="KEGG" id="lsd:EMK97_05145"/>